<name>A0A8J3N469_9CHLR</name>
<evidence type="ECO:0000256" key="1">
    <source>
        <dbReference type="SAM" id="MobiDB-lite"/>
    </source>
</evidence>
<comment type="caution">
    <text evidence="2">The sequence shown here is derived from an EMBL/GenBank/DDBJ whole genome shotgun (WGS) entry which is preliminary data.</text>
</comment>
<protein>
    <submittedName>
        <fullName evidence="2">Uncharacterized protein</fullName>
    </submittedName>
</protein>
<dbReference type="AlphaFoldDB" id="A0A8J3N469"/>
<accession>A0A8J3N469</accession>
<evidence type="ECO:0000313" key="3">
    <source>
        <dbReference type="Proteomes" id="UP000597444"/>
    </source>
</evidence>
<reference evidence="2" key="1">
    <citation type="submission" date="2020-10" db="EMBL/GenBank/DDBJ databases">
        <title>Taxonomic study of unclassified bacteria belonging to the class Ktedonobacteria.</title>
        <authorList>
            <person name="Yabe S."/>
            <person name="Wang C.M."/>
            <person name="Zheng Y."/>
            <person name="Sakai Y."/>
            <person name="Cavaletti L."/>
            <person name="Monciardini P."/>
            <person name="Donadio S."/>
        </authorList>
    </citation>
    <scope>NUCLEOTIDE SEQUENCE</scope>
    <source>
        <strain evidence="2">ID150040</strain>
    </source>
</reference>
<gene>
    <name evidence="2" type="ORF">KSF_050530</name>
</gene>
<sequence length="136" mass="14342">MTGLLLICLVAIVAGGIGYMLGRRAAERQYAMFPGGQTPLQQRDGPQEYYRPYNNDGPGYGPQQQGYMAQQQGYAQQQQGVNPWVAGGIGAAAGGVLGYGLGQAMAENESQEANAAPAEESFPDAGDFGGDFSDNW</sequence>
<proteinExistence type="predicted"/>
<dbReference type="EMBL" id="BNJK01000001">
    <property type="protein sequence ID" value="GHO95005.1"/>
    <property type="molecule type" value="Genomic_DNA"/>
</dbReference>
<evidence type="ECO:0000313" key="2">
    <source>
        <dbReference type="EMBL" id="GHO95005.1"/>
    </source>
</evidence>
<dbReference type="RefSeq" id="WP_220205709.1">
    <property type="nucleotide sequence ID" value="NZ_BNJK01000001.1"/>
</dbReference>
<organism evidence="2 3">
    <name type="scientific">Reticulibacter mediterranei</name>
    <dbReference type="NCBI Taxonomy" id="2778369"/>
    <lineage>
        <taxon>Bacteria</taxon>
        <taxon>Bacillati</taxon>
        <taxon>Chloroflexota</taxon>
        <taxon>Ktedonobacteria</taxon>
        <taxon>Ktedonobacterales</taxon>
        <taxon>Reticulibacteraceae</taxon>
        <taxon>Reticulibacter</taxon>
    </lineage>
</organism>
<keyword evidence="3" id="KW-1185">Reference proteome</keyword>
<dbReference type="Proteomes" id="UP000597444">
    <property type="component" value="Unassembled WGS sequence"/>
</dbReference>
<feature type="region of interest" description="Disordered" evidence="1">
    <location>
        <begin position="108"/>
        <end position="136"/>
    </location>
</feature>